<proteinExistence type="predicted"/>
<keyword evidence="2" id="KW-1185">Reference proteome</keyword>
<evidence type="ECO:0000313" key="1">
    <source>
        <dbReference type="EMBL" id="PRC94053.1"/>
    </source>
</evidence>
<dbReference type="AlphaFoldDB" id="A0A2S9H281"/>
<reference evidence="1 2" key="1">
    <citation type="submission" date="2018-02" db="EMBL/GenBank/DDBJ databases">
        <title>Solimicrobium silvestre gen. nov., sp. nov., isolated from alpine forest soil.</title>
        <authorList>
            <person name="Margesin R."/>
            <person name="Albuquerque L."/>
            <person name="Zhang D.-C."/>
            <person name="Froufe H.J.C."/>
            <person name="Severino R."/>
            <person name="Roxo I."/>
            <person name="Egas C."/>
            <person name="Da Costa M.S."/>
        </authorList>
    </citation>
    <scope>NUCLEOTIDE SEQUENCE [LARGE SCALE GENOMIC DNA]</scope>
    <source>
        <strain evidence="1 2">S20-91</strain>
    </source>
</reference>
<dbReference type="PANTHER" id="PTHR34070">
    <property type="entry name" value="ARMADILLO-TYPE FOLD"/>
    <property type="match status" value="1"/>
</dbReference>
<evidence type="ECO:0000313" key="2">
    <source>
        <dbReference type="Proteomes" id="UP000237839"/>
    </source>
</evidence>
<gene>
    <name evidence="1" type="ORF">S2091_1226</name>
</gene>
<dbReference type="OrthoDB" id="9775346at2"/>
<dbReference type="Pfam" id="PF08713">
    <property type="entry name" value="DNA_alkylation"/>
    <property type="match status" value="1"/>
</dbReference>
<sequence>MKAQAFTREVECRLLPLANSDRAEAMSAYLLGQFKFLGLPAPIRRAAVKDLIKSPFDDAQKLLEAARMLWAGEEREYRYTAIDLLRHQSHLIGLTDLPAIRDLLLCDPWWETVDGLSAVISTVLHTEHTNKAAIKSIMDEWIVHESFWVRRSAMLHQLGWRLDTDKSRLKRYALKLGHEKEFFIRKAIGWALRDYARWDPEFVREFVIKYGDRLSSLTLRESSKHLDS</sequence>
<protein>
    <submittedName>
        <fullName evidence="1">Putative DNA alkylation repair enzyme</fullName>
    </submittedName>
</protein>
<accession>A0A2S9H281</accession>
<dbReference type="EMBL" id="PUGF01000004">
    <property type="protein sequence ID" value="PRC94053.1"/>
    <property type="molecule type" value="Genomic_DNA"/>
</dbReference>
<dbReference type="Proteomes" id="UP000237839">
    <property type="component" value="Unassembled WGS sequence"/>
</dbReference>
<dbReference type="InterPro" id="IPR016024">
    <property type="entry name" value="ARM-type_fold"/>
</dbReference>
<dbReference type="SUPFAM" id="SSF48371">
    <property type="entry name" value="ARM repeat"/>
    <property type="match status" value="1"/>
</dbReference>
<name>A0A2S9H281_9BURK</name>
<dbReference type="Gene3D" id="1.25.10.90">
    <property type="match status" value="1"/>
</dbReference>
<comment type="caution">
    <text evidence="1">The sequence shown here is derived from an EMBL/GenBank/DDBJ whole genome shotgun (WGS) entry which is preliminary data.</text>
</comment>
<dbReference type="InterPro" id="IPR014825">
    <property type="entry name" value="DNA_alkylation"/>
</dbReference>
<dbReference type="RefSeq" id="WP_105530912.1">
    <property type="nucleotide sequence ID" value="NZ_PUGF01000004.1"/>
</dbReference>
<dbReference type="PANTHER" id="PTHR34070:SF1">
    <property type="entry name" value="DNA ALKYLATION REPAIR PROTEIN"/>
    <property type="match status" value="1"/>
</dbReference>
<organism evidence="1 2">
    <name type="scientific">Solimicrobium silvestre</name>
    <dbReference type="NCBI Taxonomy" id="2099400"/>
    <lineage>
        <taxon>Bacteria</taxon>
        <taxon>Pseudomonadati</taxon>
        <taxon>Pseudomonadota</taxon>
        <taxon>Betaproteobacteria</taxon>
        <taxon>Burkholderiales</taxon>
        <taxon>Oxalobacteraceae</taxon>
        <taxon>Solimicrobium</taxon>
    </lineage>
</organism>
<dbReference type="CDD" id="cd07064">
    <property type="entry name" value="AlkD_like_1"/>
    <property type="match status" value="1"/>
</dbReference>